<dbReference type="GeneID" id="94491360"/>
<reference evidence="1 2" key="1">
    <citation type="submission" date="2022-05" db="EMBL/GenBank/DDBJ databases">
        <title>Genome Sequencing of Bee-Associated Microbes.</title>
        <authorList>
            <person name="Dunlap C."/>
        </authorList>
    </citation>
    <scope>NUCLEOTIDE SEQUENCE [LARGE SCALE GENOMIC DNA]</scope>
    <source>
        <strain evidence="1 2">NRRL B-04010</strain>
    </source>
</reference>
<dbReference type="Proteomes" id="UP001527181">
    <property type="component" value="Unassembled WGS sequence"/>
</dbReference>
<proteinExistence type="predicted"/>
<protein>
    <submittedName>
        <fullName evidence="1">Uncharacterized protein</fullName>
    </submittedName>
</protein>
<dbReference type="EMBL" id="JAMDNP010000043">
    <property type="protein sequence ID" value="MCY9762742.1"/>
    <property type="molecule type" value="Genomic_DNA"/>
</dbReference>
<gene>
    <name evidence="1" type="ORF">M5X12_19595</name>
</gene>
<keyword evidence="2" id="KW-1185">Reference proteome</keyword>
<evidence type="ECO:0000313" key="2">
    <source>
        <dbReference type="Proteomes" id="UP001527181"/>
    </source>
</evidence>
<name>A0ABT4H192_PAEAL</name>
<sequence length="63" mass="7336">MKLIDGVSICEVCGCVDGATWSAEDFRGERLRGHIRILPNRIAAAHYVRLRWWGIVTMERYMR</sequence>
<comment type="caution">
    <text evidence="1">The sequence shown here is derived from an EMBL/GenBank/DDBJ whole genome shotgun (WGS) entry which is preliminary data.</text>
</comment>
<accession>A0ABT4H192</accession>
<evidence type="ECO:0000313" key="1">
    <source>
        <dbReference type="EMBL" id="MCY9762742.1"/>
    </source>
</evidence>
<dbReference type="RefSeq" id="WP_157267227.1">
    <property type="nucleotide sequence ID" value="NZ_JAMDLX010000067.1"/>
</dbReference>
<organism evidence="1 2">
    <name type="scientific">Paenibacillus alvei</name>
    <name type="common">Bacillus alvei</name>
    <dbReference type="NCBI Taxonomy" id="44250"/>
    <lineage>
        <taxon>Bacteria</taxon>
        <taxon>Bacillati</taxon>
        <taxon>Bacillota</taxon>
        <taxon>Bacilli</taxon>
        <taxon>Bacillales</taxon>
        <taxon>Paenibacillaceae</taxon>
        <taxon>Paenibacillus</taxon>
    </lineage>
</organism>